<reference evidence="2" key="1">
    <citation type="submission" date="2025-08" db="UniProtKB">
        <authorList>
            <consortium name="RefSeq"/>
        </authorList>
    </citation>
    <scope>IDENTIFICATION</scope>
    <source>
        <tissue evidence="2">Fruit stalk</tissue>
    </source>
</reference>
<dbReference type="AlphaFoldDB" id="A0A6P6B509"/>
<dbReference type="Proteomes" id="UP000515121">
    <property type="component" value="Unplaced"/>
</dbReference>
<name>A0A6P6B509_DURZI</name>
<dbReference type="GeneID" id="111314884"/>
<dbReference type="KEGG" id="dzi:111314884"/>
<evidence type="ECO:0000313" key="2">
    <source>
        <dbReference type="RefSeq" id="XP_022772232.1"/>
    </source>
</evidence>
<sequence>MQVFDRMTIPMRRVWAGVATRFGVRKSGNVMFFTWDQSLKLSVAISNYGFTMKSKDSHVFLRFTRRSATFEEGDKKSCRGHGGYK</sequence>
<proteinExistence type="predicted"/>
<gene>
    <name evidence="2" type="primary">LOC111314884</name>
</gene>
<evidence type="ECO:0000313" key="1">
    <source>
        <dbReference type="Proteomes" id="UP000515121"/>
    </source>
</evidence>
<protein>
    <submittedName>
        <fullName evidence="2">Uncharacterized protein LOC111314884 isoform X1</fullName>
    </submittedName>
</protein>
<keyword evidence="1" id="KW-1185">Reference proteome</keyword>
<accession>A0A6P6B509</accession>
<dbReference type="OrthoDB" id="661559at2759"/>
<dbReference type="RefSeq" id="XP_022772232.1">
    <property type="nucleotide sequence ID" value="XM_022916497.1"/>
</dbReference>
<organism evidence="1 2">
    <name type="scientific">Durio zibethinus</name>
    <name type="common">Durian</name>
    <dbReference type="NCBI Taxonomy" id="66656"/>
    <lineage>
        <taxon>Eukaryota</taxon>
        <taxon>Viridiplantae</taxon>
        <taxon>Streptophyta</taxon>
        <taxon>Embryophyta</taxon>
        <taxon>Tracheophyta</taxon>
        <taxon>Spermatophyta</taxon>
        <taxon>Magnoliopsida</taxon>
        <taxon>eudicotyledons</taxon>
        <taxon>Gunneridae</taxon>
        <taxon>Pentapetalae</taxon>
        <taxon>rosids</taxon>
        <taxon>malvids</taxon>
        <taxon>Malvales</taxon>
        <taxon>Malvaceae</taxon>
        <taxon>Helicteroideae</taxon>
        <taxon>Durio</taxon>
    </lineage>
</organism>